<keyword evidence="1" id="KW-1185">Reference proteome</keyword>
<dbReference type="Proteomes" id="UP000887562">
    <property type="component" value="Unplaced"/>
</dbReference>
<evidence type="ECO:0000313" key="1">
    <source>
        <dbReference type="Proteomes" id="UP000887562"/>
    </source>
</evidence>
<name>A0A915EX26_9CEST</name>
<dbReference type="AlphaFoldDB" id="A0A915EX26"/>
<dbReference type="WBParaSite" id="maker-E.canG7_contigs_1368-snap-gene-0.1-mRNA-1">
    <property type="protein sequence ID" value="maker-E.canG7_contigs_1368-snap-gene-0.1-mRNA-1"/>
    <property type="gene ID" value="EcG7_10812"/>
</dbReference>
<protein>
    <submittedName>
        <fullName evidence="2">Uncharacterized protein</fullName>
    </submittedName>
</protein>
<evidence type="ECO:0000313" key="2">
    <source>
        <dbReference type="WBParaSite" id="maker-E.canG7_contigs_1368-snap-gene-0.1-mRNA-1"/>
    </source>
</evidence>
<reference evidence="2" key="1">
    <citation type="submission" date="2022-11" db="UniProtKB">
        <authorList>
            <consortium name="WormBaseParasite"/>
        </authorList>
    </citation>
    <scope>IDENTIFICATION</scope>
</reference>
<organism evidence="1 2">
    <name type="scientific">Echinococcus canadensis</name>
    <dbReference type="NCBI Taxonomy" id="519352"/>
    <lineage>
        <taxon>Eukaryota</taxon>
        <taxon>Metazoa</taxon>
        <taxon>Spiralia</taxon>
        <taxon>Lophotrochozoa</taxon>
        <taxon>Platyhelminthes</taxon>
        <taxon>Cestoda</taxon>
        <taxon>Eucestoda</taxon>
        <taxon>Cyclophyllidea</taxon>
        <taxon>Taeniidae</taxon>
        <taxon>Echinococcus</taxon>
        <taxon>Echinococcus canadensis group</taxon>
    </lineage>
</organism>
<sequence>MSNPPNFSFIALSCRYAALSGRRQLLEVTIPRSISWLYPFTRPLPHELRLSSHSSHHSHKLRRHQCIKATDKILQHHIAAVGRVSFTNTVNVIYSHLHASTSIHPSILNPSLHPSIHPSINIGGWHILSSCTRQAPPFNILLSTAQSSFSTAFAVKIMESVTANTCTSSSTSCQQTPASFWWDAECLHSEATRQPQWVSTTSVTAFGWSIGESTSKHTLH</sequence>
<proteinExistence type="predicted"/>
<accession>A0A915EX26</accession>